<sequence length="238" mass="27227">MEKLSLKSSFVLGFFIFIGLGTLGYFISSSFLKSKELERTVIVKGLSEKEVEANIVLWPIKFSATASTLDELSKKVESDTNKVLEFLNKYGVKKEDITVNSPSIIDKNANEFTERDYTLRYLANRTINIYSQDIEKIRDVSGKLFELSQNGILFRVDDWDSKIEYLYTKLNEIKPAMIEEATANAREVAQKFAQDSNSKLGKIKKATQGQFEITSRDKNSEHIKNIRIVSTVEYYLND</sequence>
<gene>
    <name evidence="2" type="ORF">AA20_09845</name>
</gene>
<dbReference type="InterPro" id="IPR016907">
    <property type="entry name" value="UCP029033"/>
</dbReference>
<dbReference type="PATRIC" id="fig|1447256.3.peg.1925"/>
<dbReference type="PANTHER" id="PTHR34387:SF2">
    <property type="entry name" value="SLR1258 PROTEIN"/>
    <property type="match status" value="1"/>
</dbReference>
<dbReference type="GO" id="GO:0006974">
    <property type="term" value="P:DNA damage response"/>
    <property type="evidence" value="ECO:0007669"/>
    <property type="project" value="TreeGrafter"/>
</dbReference>
<proteinExistence type="predicted"/>
<name>A0A0G9K1Y3_9BACT</name>
<dbReference type="EMBL" id="JAIQ01000133">
    <property type="protein sequence ID" value="KLD98182.1"/>
    <property type="molecule type" value="Genomic_DNA"/>
</dbReference>
<dbReference type="InterPro" id="IPR052022">
    <property type="entry name" value="26kDa_periplasmic_antigen"/>
</dbReference>
<evidence type="ECO:0000313" key="3">
    <source>
        <dbReference type="Proteomes" id="UP000035514"/>
    </source>
</evidence>
<dbReference type="RefSeq" id="WP_046997121.1">
    <property type="nucleotide sequence ID" value="NZ_JAIQ01000133.1"/>
</dbReference>
<feature type="transmembrane region" description="Helical" evidence="1">
    <location>
        <begin position="6"/>
        <end position="27"/>
    </location>
</feature>
<accession>A0A0G9K1Y3</accession>
<keyword evidence="1" id="KW-0472">Membrane</keyword>
<dbReference type="Proteomes" id="UP000035514">
    <property type="component" value="Unassembled WGS sequence"/>
</dbReference>
<keyword evidence="1" id="KW-1133">Transmembrane helix</keyword>
<protein>
    <recommendedName>
        <fullName evidence="4">SIMPL domain-containing protein</fullName>
    </recommendedName>
</protein>
<dbReference type="Pfam" id="PF04402">
    <property type="entry name" value="SIMPL"/>
    <property type="match status" value="1"/>
</dbReference>
<comment type="caution">
    <text evidence="2">The sequence shown here is derived from an EMBL/GenBank/DDBJ whole genome shotgun (WGS) entry which is preliminary data.</text>
</comment>
<dbReference type="InterPro" id="IPR007497">
    <property type="entry name" value="SIMPL/DUF541"/>
</dbReference>
<evidence type="ECO:0008006" key="4">
    <source>
        <dbReference type="Google" id="ProtNLM"/>
    </source>
</evidence>
<reference evidence="2 3" key="1">
    <citation type="submission" date="2014-01" db="EMBL/GenBank/DDBJ databases">
        <title>Development of a Comparative Genomic Fingerprinting Assay for High Resolution Genotyping of Arcobacter butzleri.</title>
        <authorList>
            <person name="Webb A.L."/>
            <person name="Inglis G.D."/>
            <person name="Kruczkiewicz P."/>
            <person name="Selinger L.B."/>
            <person name="Taboada E.N."/>
        </authorList>
    </citation>
    <scope>NUCLEOTIDE SEQUENCE [LARGE SCALE GENOMIC DNA]</scope>
    <source>
        <strain evidence="2 3">L348</strain>
    </source>
</reference>
<evidence type="ECO:0000256" key="1">
    <source>
        <dbReference type="SAM" id="Phobius"/>
    </source>
</evidence>
<organism evidence="2 3">
    <name type="scientific">Aliarcobacter butzleri L348</name>
    <dbReference type="NCBI Taxonomy" id="1447256"/>
    <lineage>
        <taxon>Bacteria</taxon>
        <taxon>Pseudomonadati</taxon>
        <taxon>Campylobacterota</taxon>
        <taxon>Epsilonproteobacteria</taxon>
        <taxon>Campylobacterales</taxon>
        <taxon>Arcobacteraceae</taxon>
        <taxon>Aliarcobacter</taxon>
    </lineage>
</organism>
<dbReference type="AlphaFoldDB" id="A0A0G9K1Y3"/>
<dbReference type="PANTHER" id="PTHR34387">
    <property type="entry name" value="SLR1258 PROTEIN"/>
    <property type="match status" value="1"/>
</dbReference>
<evidence type="ECO:0000313" key="2">
    <source>
        <dbReference type="EMBL" id="KLD98182.1"/>
    </source>
</evidence>
<dbReference type="Gene3D" id="3.30.110.170">
    <property type="entry name" value="Protein of unknown function (DUF541), domain 1"/>
    <property type="match status" value="1"/>
</dbReference>
<dbReference type="Gene3D" id="3.30.70.2970">
    <property type="entry name" value="Protein of unknown function (DUF541), domain 2"/>
    <property type="match status" value="1"/>
</dbReference>
<dbReference type="PIRSF" id="PIRSF029033">
    <property type="entry name" value="UCP029033"/>
    <property type="match status" value="1"/>
</dbReference>
<keyword evidence="1" id="KW-0812">Transmembrane</keyword>